<organism evidence="4 5">
    <name type="scientific">Anaerotruncus massiliensis</name>
    <name type="common">ex Liu et al. 2021</name>
    <dbReference type="NCBI Taxonomy" id="2321404"/>
    <lineage>
        <taxon>Bacteria</taxon>
        <taxon>Bacillati</taxon>
        <taxon>Bacillota</taxon>
        <taxon>Clostridia</taxon>
        <taxon>Eubacteriales</taxon>
        <taxon>Oscillospiraceae</taxon>
        <taxon>Anaerotruncus</taxon>
    </lineage>
</organism>
<evidence type="ECO:0000256" key="1">
    <source>
        <dbReference type="ARBA" id="ARBA00008005"/>
    </source>
</evidence>
<dbReference type="EMBL" id="RCHT01000005">
    <property type="protein sequence ID" value="RLL12794.1"/>
    <property type="molecule type" value="Genomic_DNA"/>
</dbReference>
<name>A0A498D022_9FIRM</name>
<dbReference type="RefSeq" id="WP_121586442.1">
    <property type="nucleotide sequence ID" value="NZ_RCHT01000005.1"/>
</dbReference>
<feature type="domain" description="Tail sheath protein C-terminal" evidence="3">
    <location>
        <begin position="231"/>
        <end position="352"/>
    </location>
</feature>
<comment type="caution">
    <text evidence="4">The sequence shown here is derived from an EMBL/GenBank/DDBJ whole genome shotgun (WGS) entry which is preliminary data.</text>
</comment>
<dbReference type="InterPro" id="IPR020287">
    <property type="entry name" value="Tail_sheath_C"/>
</dbReference>
<dbReference type="Gene3D" id="3.30.1370.220">
    <property type="match status" value="1"/>
</dbReference>
<evidence type="ECO:0000313" key="4">
    <source>
        <dbReference type="EMBL" id="RLL12794.1"/>
    </source>
</evidence>
<accession>A0A498D022</accession>
<gene>
    <name evidence="4" type="ORF">D4A47_05155</name>
</gene>
<dbReference type="Proteomes" id="UP000276301">
    <property type="component" value="Unassembled WGS sequence"/>
</dbReference>
<dbReference type="Gene3D" id="3.40.50.11790">
    <property type="match status" value="1"/>
</dbReference>
<evidence type="ECO:0000313" key="5">
    <source>
        <dbReference type="Proteomes" id="UP000276301"/>
    </source>
</evidence>
<dbReference type="Pfam" id="PF17482">
    <property type="entry name" value="Phage_sheath_1C"/>
    <property type="match status" value="1"/>
</dbReference>
<dbReference type="AlphaFoldDB" id="A0A498D022"/>
<proteinExistence type="inferred from homology"/>
<dbReference type="InterPro" id="IPR035089">
    <property type="entry name" value="Phage_sheath_subtilisin"/>
</dbReference>
<evidence type="ECO:0000259" key="2">
    <source>
        <dbReference type="Pfam" id="PF04984"/>
    </source>
</evidence>
<sequence length="354" mass="38093">MGLPSIDITFKTLGMTAIQRSQKGIVAVILEDAAGAGAHIMTNVTDIPSALGAENRGYLERAFTGYVNPPRKVIAYVVDGTEKTLDDALAYFATQQFDYLVGAPDTESADAQKIAGWVKSERANKHTVKAVLPGTAADSEAVVNFTTGGIRLGEASVTTAAFCSRIAGLIAGTPMTISCTYAPLAEVSDVTRLTKEQLDTAINSGEFVLFHDGEKVKVGRGVNSLKTTSQEKGEAFRKIKIVEAMDMIQNDIRMTAEDGYIGKYANSYDNKCLLIMAVKGYLEELERSGILETGTSVVELDLAAQENYLKSKGIDTSDMSEQQIKEANTDAKVFLRARVSILDAIEDIVLPITI</sequence>
<protein>
    <submittedName>
        <fullName evidence="4">Phage tail sheath protein</fullName>
    </submittedName>
</protein>
<feature type="domain" description="Tail sheath protein subtilisin-like" evidence="2">
    <location>
        <begin position="85"/>
        <end position="224"/>
    </location>
</feature>
<dbReference type="Pfam" id="PF04984">
    <property type="entry name" value="Phage_sheath_1"/>
    <property type="match status" value="1"/>
</dbReference>
<comment type="similarity">
    <text evidence="1">Belongs to the myoviridae tail sheath protein family.</text>
</comment>
<keyword evidence="5" id="KW-1185">Reference proteome</keyword>
<evidence type="ECO:0000259" key="3">
    <source>
        <dbReference type="Pfam" id="PF17482"/>
    </source>
</evidence>
<reference evidence="4 5" key="1">
    <citation type="submission" date="2018-10" db="EMBL/GenBank/DDBJ databases">
        <title>Anaerotruncus faecis sp. nov., isolated from human feces.</title>
        <authorList>
            <person name="Wang Y.-J."/>
        </authorList>
    </citation>
    <scope>NUCLEOTIDE SEQUENCE [LARGE SCALE GENOMIC DNA]</scope>
    <source>
        <strain evidence="4 5">22A2-44</strain>
    </source>
</reference>